<gene>
    <name evidence="9" type="ORF">M4486_01835</name>
</gene>
<dbReference type="InterPro" id="IPR051915">
    <property type="entry name" value="Cellulose_Degrad_GH3"/>
</dbReference>
<dbReference type="Proteomes" id="UP001055868">
    <property type="component" value="Chromosome"/>
</dbReference>
<feature type="region of interest" description="Disordered" evidence="7">
    <location>
        <begin position="477"/>
        <end position="507"/>
    </location>
</feature>
<feature type="compositionally biased region" description="Low complexity" evidence="7">
    <location>
        <begin position="483"/>
        <end position="499"/>
    </location>
</feature>
<feature type="domain" description="Glycoside hydrolase family 3 N-terminal" evidence="8">
    <location>
        <begin position="115"/>
        <end position="428"/>
    </location>
</feature>
<comment type="catalytic activity">
    <reaction evidence="1">
        <text>Hydrolysis of terminal, non-reducing beta-D-glucosyl residues with release of beta-D-glucose.</text>
        <dbReference type="EC" id="3.2.1.21"/>
    </reaction>
</comment>
<accession>A0ABY4NA35</accession>
<dbReference type="InterPro" id="IPR036962">
    <property type="entry name" value="Glyco_hydro_3_N_sf"/>
</dbReference>
<organism evidence="9 10">
    <name type="scientific">Brachybacterium kimchii</name>
    <dbReference type="NCBI Taxonomy" id="2942909"/>
    <lineage>
        <taxon>Bacteria</taxon>
        <taxon>Bacillati</taxon>
        <taxon>Actinomycetota</taxon>
        <taxon>Actinomycetes</taxon>
        <taxon>Micrococcales</taxon>
        <taxon>Dermabacteraceae</taxon>
        <taxon>Brachybacterium</taxon>
    </lineage>
</organism>
<keyword evidence="10" id="KW-1185">Reference proteome</keyword>
<evidence type="ECO:0000256" key="4">
    <source>
        <dbReference type="ARBA" id="ARBA00022729"/>
    </source>
</evidence>
<dbReference type="InterPro" id="IPR036881">
    <property type="entry name" value="Glyco_hydro_3_C_sf"/>
</dbReference>
<dbReference type="PANTHER" id="PTHR30620:SF16">
    <property type="entry name" value="LYSOSOMAL BETA GLUCOSIDASE"/>
    <property type="match status" value="1"/>
</dbReference>
<evidence type="ECO:0000256" key="5">
    <source>
        <dbReference type="ARBA" id="ARBA00022801"/>
    </source>
</evidence>
<evidence type="ECO:0000256" key="3">
    <source>
        <dbReference type="ARBA" id="ARBA00012744"/>
    </source>
</evidence>
<protein>
    <recommendedName>
        <fullName evidence="3">beta-glucosidase</fullName>
        <ecNumber evidence="3">3.2.1.21</ecNumber>
    </recommendedName>
</protein>
<dbReference type="Gene3D" id="3.40.50.1700">
    <property type="entry name" value="Glycoside hydrolase family 3 C-terminal domain"/>
    <property type="match status" value="1"/>
</dbReference>
<proteinExistence type="inferred from homology"/>
<evidence type="ECO:0000313" key="10">
    <source>
        <dbReference type="Proteomes" id="UP001055868"/>
    </source>
</evidence>
<dbReference type="Pfam" id="PF00933">
    <property type="entry name" value="Glyco_hydro_3"/>
    <property type="match status" value="1"/>
</dbReference>
<name>A0ABY4NA35_9MICO</name>
<evidence type="ECO:0000256" key="6">
    <source>
        <dbReference type="ARBA" id="ARBA00023295"/>
    </source>
</evidence>
<evidence type="ECO:0000256" key="1">
    <source>
        <dbReference type="ARBA" id="ARBA00000448"/>
    </source>
</evidence>
<evidence type="ECO:0000313" key="9">
    <source>
        <dbReference type="EMBL" id="UQN30115.1"/>
    </source>
</evidence>
<dbReference type="SUPFAM" id="SSF52279">
    <property type="entry name" value="Beta-D-glucan exohydrolase, C-terminal domain"/>
    <property type="match status" value="1"/>
</dbReference>
<evidence type="ECO:0000256" key="7">
    <source>
        <dbReference type="SAM" id="MobiDB-lite"/>
    </source>
</evidence>
<comment type="similarity">
    <text evidence="2">Belongs to the glycosyl hydrolase 3 family.</text>
</comment>
<dbReference type="InterPro" id="IPR017853">
    <property type="entry name" value="GH"/>
</dbReference>
<keyword evidence="5 9" id="KW-0378">Hydrolase</keyword>
<dbReference type="EMBL" id="CP097218">
    <property type="protein sequence ID" value="UQN30115.1"/>
    <property type="molecule type" value="Genomic_DNA"/>
</dbReference>
<dbReference type="GO" id="GO:0016787">
    <property type="term" value="F:hydrolase activity"/>
    <property type="evidence" value="ECO:0007669"/>
    <property type="project" value="UniProtKB-KW"/>
</dbReference>
<evidence type="ECO:0000256" key="2">
    <source>
        <dbReference type="ARBA" id="ARBA00005336"/>
    </source>
</evidence>
<dbReference type="Gene3D" id="3.20.20.300">
    <property type="entry name" value="Glycoside hydrolase, family 3, N-terminal domain"/>
    <property type="match status" value="1"/>
</dbReference>
<reference evidence="9" key="1">
    <citation type="submission" date="2022-05" db="EMBL/GenBank/DDBJ databases">
        <title>Genomic analysis of Brachybacterium sp. CBA3104.</title>
        <authorList>
            <person name="Roh S.W."/>
            <person name="Kim Y.B."/>
            <person name="Kim Y."/>
        </authorList>
    </citation>
    <scope>NUCLEOTIDE SEQUENCE</scope>
    <source>
        <strain evidence="9">CBA3104</strain>
    </source>
</reference>
<sequence>MSDTPRQQAAQVPLASRVKPILEVDGLRFRDLDGDGELAPFEDWRLPAAERAADLVARMSPEEKIGLMVINSRSMGISQHDPELTSHDGALDEQYHPIKLDPHNSAGDPYEGTTEQITQMHMRHFIMRETPTGSRIATWVNAMQEVAETTRFGIPVIVAANSKNEAGGFRMGATPEDQDFTQWPGTLGLGATRDPELVRRFAELSRQEWAASGLRKGYMYMADTVTDPRWFRSYGTFGEDPAFNAAAIDAVVRGFQGEDGLGADGVALTTKHFPGGGARENGFDPHYAEGRFNVYPTPGSLEAYHLPPFQAAIDAGTSSVMPYYAIPSEEKSATPQGRLTEFEQVGFAFNTEVLSLLRAMGHTGYINSDSGILNKMAWGVQELSVPERAGAAISAGTDMIADTNDVRSIREAFVKGLFPAERLDEAARLLLVELFALGLFENPYVDPERADEVVANPQAQEAALEAHRRSVVLLKNPARASSEPDAAGADATGTDATGPEAEHGRRVLPLRPDALAGRRVYVEMFEDGITVKRLDALRAGIASEHPEVSFTTDFHEADVAIVLARPFTGDYFRSTGLLDLTIDEHSGVDLAKIREIRGSVGTLVVGLNAVMAWLPGTLETLADAFVCGFDTRPGTLVDAILGEFSPTGRLPLTFPISDEAIAVDENGICASPNDVPGFAKEQHMDGRPYVYVDSEGGRWVSGFGLEYA</sequence>
<dbReference type="PANTHER" id="PTHR30620">
    <property type="entry name" value="PERIPLASMIC BETA-GLUCOSIDASE-RELATED"/>
    <property type="match status" value="1"/>
</dbReference>
<dbReference type="InterPro" id="IPR001764">
    <property type="entry name" value="Glyco_hydro_3_N"/>
</dbReference>
<dbReference type="SUPFAM" id="SSF51445">
    <property type="entry name" value="(Trans)glycosidases"/>
    <property type="match status" value="1"/>
</dbReference>
<dbReference type="RefSeq" id="WP_249479283.1">
    <property type="nucleotide sequence ID" value="NZ_CP097218.1"/>
</dbReference>
<keyword evidence="6" id="KW-0326">Glycosidase</keyword>
<dbReference type="EC" id="3.2.1.21" evidence="3"/>
<evidence type="ECO:0000259" key="8">
    <source>
        <dbReference type="Pfam" id="PF00933"/>
    </source>
</evidence>
<keyword evidence="4" id="KW-0732">Signal</keyword>
<dbReference type="PRINTS" id="PR00133">
    <property type="entry name" value="GLHYDRLASE3"/>
</dbReference>